<name>A0AAW8JHG0_9GAMM</name>
<feature type="region of interest" description="Disordered" evidence="1">
    <location>
        <begin position="28"/>
        <end position="63"/>
    </location>
</feature>
<feature type="compositionally biased region" description="Polar residues" evidence="1">
    <location>
        <begin position="28"/>
        <end position="50"/>
    </location>
</feature>
<proteinExistence type="predicted"/>
<evidence type="ECO:0000313" key="3">
    <source>
        <dbReference type="EMBL" id="MDQ8937149.1"/>
    </source>
</evidence>
<dbReference type="EMBL" id="JAVIDL010000051">
    <property type="protein sequence ID" value="MDQ8937149.1"/>
    <property type="molecule type" value="Genomic_DNA"/>
</dbReference>
<sequence>MMNQWMKKSLVALHVCAVMSIVHAADEQQQAASGAEKTTSQVGDASQALNKQEGDATAETNLQEVFTSNERQYSLIKKGDISTYYDLDYSYYRDTVIDASMDEGRDGSGNLNNSYK</sequence>
<evidence type="ECO:0000313" key="4">
    <source>
        <dbReference type="Proteomes" id="UP001243844"/>
    </source>
</evidence>
<organism evidence="3 4">
    <name type="scientific">Acinetobacter rudis</name>
    <dbReference type="NCBI Taxonomy" id="632955"/>
    <lineage>
        <taxon>Bacteria</taxon>
        <taxon>Pseudomonadati</taxon>
        <taxon>Pseudomonadota</taxon>
        <taxon>Gammaproteobacteria</taxon>
        <taxon>Moraxellales</taxon>
        <taxon>Moraxellaceae</taxon>
        <taxon>Acinetobacter</taxon>
    </lineage>
</organism>
<protein>
    <submittedName>
        <fullName evidence="3">Uncharacterized protein</fullName>
    </submittedName>
</protein>
<accession>A0AAW8JHG0</accession>
<feature type="chain" id="PRO_5043756937" evidence="2">
    <location>
        <begin position="25"/>
        <end position="116"/>
    </location>
</feature>
<comment type="caution">
    <text evidence="3">The sequence shown here is derived from an EMBL/GenBank/DDBJ whole genome shotgun (WGS) entry which is preliminary data.</text>
</comment>
<feature type="signal peptide" evidence="2">
    <location>
        <begin position="1"/>
        <end position="24"/>
    </location>
</feature>
<dbReference type="AlphaFoldDB" id="A0AAW8JHG0"/>
<dbReference type="Proteomes" id="UP001243844">
    <property type="component" value="Unassembled WGS sequence"/>
</dbReference>
<reference evidence="3" key="1">
    <citation type="submission" date="2023-08" db="EMBL/GenBank/DDBJ databases">
        <title>Emergence of clinically-relevant ST2 carbapenem-resistant Acinetobacter baumannii strains in hospital sewages in Zhejiang, East of China.</title>
        <authorList>
            <person name="Kaichao C."/>
            <person name="Zhang R."/>
        </authorList>
    </citation>
    <scope>NUCLEOTIDE SEQUENCE</scope>
    <source>
        <strain evidence="3">M-RB-37</strain>
    </source>
</reference>
<gene>
    <name evidence="3" type="ORF">RFH47_15620</name>
</gene>
<evidence type="ECO:0000256" key="1">
    <source>
        <dbReference type="SAM" id="MobiDB-lite"/>
    </source>
</evidence>
<evidence type="ECO:0000256" key="2">
    <source>
        <dbReference type="SAM" id="SignalP"/>
    </source>
</evidence>
<keyword evidence="2" id="KW-0732">Signal</keyword>